<keyword evidence="2" id="KW-0812">Transmembrane</keyword>
<keyword evidence="2" id="KW-1133">Transmembrane helix</keyword>
<feature type="transmembrane region" description="Helical" evidence="2">
    <location>
        <begin position="25"/>
        <end position="46"/>
    </location>
</feature>
<dbReference type="Gramene" id="RZC62852">
    <property type="protein sequence ID" value="RZC62852"/>
    <property type="gene ID" value="C5167_024616"/>
</dbReference>
<reference evidence="3 4" key="1">
    <citation type="journal article" date="2018" name="Science">
        <title>The opium poppy genome and morphinan production.</title>
        <authorList>
            <person name="Guo L."/>
            <person name="Winzer T."/>
            <person name="Yang X."/>
            <person name="Li Y."/>
            <person name="Ning Z."/>
            <person name="He Z."/>
            <person name="Teodor R."/>
            <person name="Lu Y."/>
            <person name="Bowser T.A."/>
            <person name="Graham I.A."/>
            <person name="Ye K."/>
        </authorList>
    </citation>
    <scope>NUCLEOTIDE SEQUENCE [LARGE SCALE GENOMIC DNA]</scope>
    <source>
        <strain evidence="4">cv. HN1</strain>
        <tissue evidence="3">Leaves</tissue>
    </source>
</reference>
<evidence type="ECO:0000313" key="3">
    <source>
        <dbReference type="EMBL" id="RZC62852.1"/>
    </source>
</evidence>
<sequence>MSFSSSVNLQFAVLTEFLSSHKPPWLTVVTIPIGFCLINILVNLWISYIINPNKNQAIDERTELEAQVRKIRWNEDGWSKKMIEKKEQKIAALEKKIDRLQNWYWVANFLSLFLSYGGMFIAFQIAMNRLNTNVPHYCCKEGVPVFISISSSPLLPPQFYRNRERVIRKGG</sequence>
<evidence type="ECO:0000313" key="4">
    <source>
        <dbReference type="Proteomes" id="UP000316621"/>
    </source>
</evidence>
<proteinExistence type="predicted"/>
<accession>A0A4Y7JS47</accession>
<evidence type="ECO:0000256" key="2">
    <source>
        <dbReference type="SAM" id="Phobius"/>
    </source>
</evidence>
<feature type="coiled-coil region" evidence="1">
    <location>
        <begin position="54"/>
        <end position="103"/>
    </location>
</feature>
<evidence type="ECO:0000256" key="1">
    <source>
        <dbReference type="SAM" id="Coils"/>
    </source>
</evidence>
<keyword evidence="2" id="KW-0472">Membrane</keyword>
<protein>
    <submittedName>
        <fullName evidence="3">Uncharacterized protein</fullName>
    </submittedName>
</protein>
<dbReference type="Proteomes" id="UP000316621">
    <property type="component" value="Chromosome 5"/>
</dbReference>
<dbReference type="EMBL" id="CM010719">
    <property type="protein sequence ID" value="RZC62852.1"/>
    <property type="molecule type" value="Genomic_DNA"/>
</dbReference>
<dbReference type="AlphaFoldDB" id="A0A4Y7JS47"/>
<organism evidence="3 4">
    <name type="scientific">Papaver somniferum</name>
    <name type="common">Opium poppy</name>
    <dbReference type="NCBI Taxonomy" id="3469"/>
    <lineage>
        <taxon>Eukaryota</taxon>
        <taxon>Viridiplantae</taxon>
        <taxon>Streptophyta</taxon>
        <taxon>Embryophyta</taxon>
        <taxon>Tracheophyta</taxon>
        <taxon>Spermatophyta</taxon>
        <taxon>Magnoliopsida</taxon>
        <taxon>Ranunculales</taxon>
        <taxon>Papaveraceae</taxon>
        <taxon>Papaveroideae</taxon>
        <taxon>Papaver</taxon>
    </lineage>
</organism>
<keyword evidence="1" id="KW-0175">Coiled coil</keyword>
<gene>
    <name evidence="3" type="ORF">C5167_024616</name>
</gene>
<name>A0A4Y7JS47_PAPSO</name>
<feature type="transmembrane region" description="Helical" evidence="2">
    <location>
        <begin position="103"/>
        <end position="127"/>
    </location>
</feature>
<keyword evidence="4" id="KW-1185">Reference proteome</keyword>